<dbReference type="RefSeq" id="WP_218391593.1">
    <property type="nucleotide sequence ID" value="NZ_JAHUZE010000001.1"/>
</dbReference>
<accession>A0ABS6SZP8</accession>
<evidence type="ECO:0000313" key="1">
    <source>
        <dbReference type="EMBL" id="MBV7378460.1"/>
    </source>
</evidence>
<name>A0ABS6SZP8_9RHOB</name>
<protein>
    <submittedName>
        <fullName evidence="1">Uncharacterized protein</fullName>
    </submittedName>
</protein>
<dbReference type="EMBL" id="JAHUZE010000001">
    <property type="protein sequence ID" value="MBV7378460.1"/>
    <property type="molecule type" value="Genomic_DNA"/>
</dbReference>
<dbReference type="Proteomes" id="UP000756530">
    <property type="component" value="Unassembled WGS sequence"/>
</dbReference>
<organism evidence="1 2">
    <name type="scientific">Maritimibacter dapengensis</name>
    <dbReference type="NCBI Taxonomy" id="2836868"/>
    <lineage>
        <taxon>Bacteria</taxon>
        <taxon>Pseudomonadati</taxon>
        <taxon>Pseudomonadota</taxon>
        <taxon>Alphaproteobacteria</taxon>
        <taxon>Rhodobacterales</taxon>
        <taxon>Roseobacteraceae</taxon>
        <taxon>Maritimibacter</taxon>
    </lineage>
</organism>
<proteinExistence type="predicted"/>
<sequence>MSDEHDLNRNHAGRGSILVQDAGLSGSEKAVLEIMRYIMLSFATPESQGWIRAFRRGYDFWPETGAAHMAMSVFAMVQSMRCARGSEFRFANPDCKRCVRFLTPDESRFLTVLACVGRGERSRSHAEALILCEGRDPGTTLAAARTLSDLLANDGAIAREWQAARL</sequence>
<reference evidence="1 2" key="1">
    <citation type="submission" date="2021-05" db="EMBL/GenBank/DDBJ databases">
        <title>Culturable bacteria isolated from Daya Bay.</title>
        <authorList>
            <person name="Zheng W."/>
            <person name="Yu S."/>
            <person name="Huang Y."/>
        </authorList>
    </citation>
    <scope>NUCLEOTIDE SEQUENCE [LARGE SCALE GENOMIC DNA]</scope>
    <source>
        <strain evidence="1 2">DP4N28-5</strain>
    </source>
</reference>
<evidence type="ECO:0000313" key="2">
    <source>
        <dbReference type="Proteomes" id="UP000756530"/>
    </source>
</evidence>
<comment type="caution">
    <text evidence="1">The sequence shown here is derived from an EMBL/GenBank/DDBJ whole genome shotgun (WGS) entry which is preliminary data.</text>
</comment>
<keyword evidence="2" id="KW-1185">Reference proteome</keyword>
<gene>
    <name evidence="1" type="ORF">KJP28_05945</name>
</gene>